<reference evidence="2 3" key="1">
    <citation type="submission" date="2019-02" db="EMBL/GenBank/DDBJ databases">
        <authorList>
            <consortium name="Pathogen Informatics"/>
        </authorList>
    </citation>
    <scope>NUCLEOTIDE SEQUENCE [LARGE SCALE GENOMIC DNA]</scope>
    <source>
        <strain evidence="2 3">3012STDY6944375</strain>
    </source>
</reference>
<dbReference type="Proteomes" id="UP000290013">
    <property type="component" value="Chromosome"/>
</dbReference>
<organism evidence="2 3">
    <name type="scientific">Chryseobacterium taihuense</name>
    <dbReference type="NCBI Taxonomy" id="1141221"/>
    <lineage>
        <taxon>Bacteria</taxon>
        <taxon>Pseudomonadati</taxon>
        <taxon>Bacteroidota</taxon>
        <taxon>Flavobacteriia</taxon>
        <taxon>Flavobacteriales</taxon>
        <taxon>Weeksellaceae</taxon>
        <taxon>Chryseobacterium group</taxon>
        <taxon>Chryseobacterium</taxon>
    </lineage>
</organism>
<dbReference type="Gene3D" id="3.40.50.300">
    <property type="entry name" value="P-loop containing nucleotide triphosphate hydrolases"/>
    <property type="match status" value="1"/>
</dbReference>
<dbReference type="InterPro" id="IPR027417">
    <property type="entry name" value="P-loop_NTPase"/>
</dbReference>
<evidence type="ECO:0000313" key="2">
    <source>
        <dbReference type="EMBL" id="VFB02506.1"/>
    </source>
</evidence>
<evidence type="ECO:0000259" key="1">
    <source>
        <dbReference type="Pfam" id="PF13166"/>
    </source>
</evidence>
<accession>A0A4U8WAP7</accession>
<dbReference type="KEGG" id="ctai:NCTC12078_00482"/>
<gene>
    <name evidence="2" type="ORF">NCTC12078_00482</name>
</gene>
<sequence length="357" mass="41648">MKNIKDIAEQITKIPETICLIYAFNATGKTKLSVAFKDLTKENNAGNHSGVYYNAFSEDLFRWDNDEEHDNQDVKLEVLFSTLNKYHSLLLDTDLLEDKLSLYHPRYKFRLNLYEDGDREKGIKSITFYVNEETQDPIKISRGEERIFVWCFFLALFETDSWSEEQDAHFFIDDPVSSMDEHNIFTTAESITKLINDTYPKKKIILTTHHIGLFSILADRMMKGQKSDKYKADTAIFLLERKDNEELILNKKGGAFLFHLHLLKTLDEARKTELFSYHFVLLRQLLENISSFLGKGGIGYALSQIELDEDPNIVGDRIHSLSHKDTYKTQSNKMSESEETLFKDILEKIILKYKFKF</sequence>
<dbReference type="SUPFAM" id="SSF52540">
    <property type="entry name" value="P-loop containing nucleoside triphosphate hydrolases"/>
    <property type="match status" value="1"/>
</dbReference>
<dbReference type="AlphaFoldDB" id="A0A4U8WAP7"/>
<dbReference type="Pfam" id="PF13166">
    <property type="entry name" value="AAA_13"/>
    <property type="match status" value="1"/>
</dbReference>
<dbReference type="EMBL" id="LR215974">
    <property type="protein sequence ID" value="VFB02506.1"/>
    <property type="molecule type" value="Genomic_DNA"/>
</dbReference>
<proteinExistence type="predicted"/>
<evidence type="ECO:0000313" key="3">
    <source>
        <dbReference type="Proteomes" id="UP000290013"/>
    </source>
</evidence>
<dbReference type="RefSeq" id="WP_130913333.1">
    <property type="nucleotide sequence ID" value="NZ_LR215974.1"/>
</dbReference>
<protein>
    <submittedName>
        <fullName evidence="2">Uncharacterized protein conserved in bacteria</fullName>
    </submittedName>
</protein>
<feature type="domain" description="Protein CR006 P-loop" evidence="1">
    <location>
        <begin position="127"/>
        <end position="336"/>
    </location>
</feature>
<dbReference type="InterPro" id="IPR026866">
    <property type="entry name" value="CR006_AAA"/>
</dbReference>
<name>A0A4U8WAP7_9FLAO</name>